<dbReference type="Proteomes" id="UP000250235">
    <property type="component" value="Unassembled WGS sequence"/>
</dbReference>
<dbReference type="AlphaFoldDB" id="A0A2Z7ASD9"/>
<protein>
    <submittedName>
        <fullName evidence="1">Uncharacterized protein</fullName>
    </submittedName>
</protein>
<name>A0A2Z7ASD9_9LAMI</name>
<keyword evidence="2" id="KW-1185">Reference proteome</keyword>
<sequence length="69" mass="7920">MDELRQRMAQDLFPGSVEQLAQSEMETNQAPMKPIEQQAQDYAEYEEIAEDVVEHQALVKINEQPAQSN</sequence>
<reference evidence="1 2" key="1">
    <citation type="journal article" date="2015" name="Proc. Natl. Acad. Sci. U.S.A.">
        <title>The resurrection genome of Boea hygrometrica: A blueprint for survival of dehydration.</title>
        <authorList>
            <person name="Xiao L."/>
            <person name="Yang G."/>
            <person name="Zhang L."/>
            <person name="Yang X."/>
            <person name="Zhao S."/>
            <person name="Ji Z."/>
            <person name="Zhou Q."/>
            <person name="Hu M."/>
            <person name="Wang Y."/>
            <person name="Chen M."/>
            <person name="Xu Y."/>
            <person name="Jin H."/>
            <person name="Xiao X."/>
            <person name="Hu G."/>
            <person name="Bao F."/>
            <person name="Hu Y."/>
            <person name="Wan P."/>
            <person name="Li L."/>
            <person name="Deng X."/>
            <person name="Kuang T."/>
            <person name="Xiang C."/>
            <person name="Zhu J.K."/>
            <person name="Oliver M.J."/>
            <person name="He Y."/>
        </authorList>
    </citation>
    <scope>NUCLEOTIDE SEQUENCE [LARGE SCALE GENOMIC DNA]</scope>
    <source>
        <strain evidence="2">cv. XS01</strain>
    </source>
</reference>
<evidence type="ECO:0000313" key="1">
    <source>
        <dbReference type="EMBL" id="KZV22112.1"/>
    </source>
</evidence>
<gene>
    <name evidence="1" type="ORF">F511_11640</name>
</gene>
<evidence type="ECO:0000313" key="2">
    <source>
        <dbReference type="Proteomes" id="UP000250235"/>
    </source>
</evidence>
<proteinExistence type="predicted"/>
<accession>A0A2Z7ASD9</accession>
<organism evidence="1 2">
    <name type="scientific">Dorcoceras hygrometricum</name>
    <dbReference type="NCBI Taxonomy" id="472368"/>
    <lineage>
        <taxon>Eukaryota</taxon>
        <taxon>Viridiplantae</taxon>
        <taxon>Streptophyta</taxon>
        <taxon>Embryophyta</taxon>
        <taxon>Tracheophyta</taxon>
        <taxon>Spermatophyta</taxon>
        <taxon>Magnoliopsida</taxon>
        <taxon>eudicotyledons</taxon>
        <taxon>Gunneridae</taxon>
        <taxon>Pentapetalae</taxon>
        <taxon>asterids</taxon>
        <taxon>lamiids</taxon>
        <taxon>Lamiales</taxon>
        <taxon>Gesneriaceae</taxon>
        <taxon>Didymocarpoideae</taxon>
        <taxon>Trichosporeae</taxon>
        <taxon>Loxocarpinae</taxon>
        <taxon>Dorcoceras</taxon>
    </lineage>
</organism>
<dbReference type="EMBL" id="KV014454">
    <property type="protein sequence ID" value="KZV22112.1"/>
    <property type="molecule type" value="Genomic_DNA"/>
</dbReference>